<reference evidence="3 4" key="1">
    <citation type="submission" date="2020-08" db="EMBL/GenBank/DDBJ databases">
        <title>Genomic Encyclopedia of Type Strains, Phase III (KMG-III): the genomes of soil and plant-associated and newly described type strains.</title>
        <authorList>
            <person name="Whitman W."/>
        </authorList>
    </citation>
    <scope>NUCLEOTIDE SEQUENCE [LARGE SCALE GENOMIC DNA]</scope>
    <source>
        <strain evidence="3 4">CECT 8572</strain>
    </source>
</reference>
<dbReference type="InterPro" id="IPR036366">
    <property type="entry name" value="PGBDSf"/>
</dbReference>
<proteinExistence type="predicted"/>
<organism evidence="3 4">
    <name type="scientific">Limimaricola variabilis</name>
    <dbReference type="NCBI Taxonomy" id="1492771"/>
    <lineage>
        <taxon>Bacteria</taxon>
        <taxon>Pseudomonadati</taxon>
        <taxon>Pseudomonadota</taxon>
        <taxon>Alphaproteobacteria</taxon>
        <taxon>Rhodobacterales</taxon>
        <taxon>Paracoccaceae</taxon>
        <taxon>Limimaricola</taxon>
    </lineage>
</organism>
<sequence length="116" mass="12346">MRFPAFLVAAAVAAVAPAQAADLDREGIFEVQVLLRHLGHDPGGIDGVAGPALAHAIRAFQAEQGLPVTGRADAELQAVLQLLAAGNERRAFLSTPPPIRMGFWQRHAWPSRMGGY</sequence>
<protein>
    <submittedName>
        <fullName evidence="3">Peptidoglycan hydrolase-like protein with peptidoglycan-binding domain</fullName>
    </submittedName>
</protein>
<name>A0ABR6HQ19_9RHOB</name>
<dbReference type="InterPro" id="IPR002477">
    <property type="entry name" value="Peptidoglycan-bd-like"/>
</dbReference>
<feature type="chain" id="PRO_5046735696" evidence="1">
    <location>
        <begin position="21"/>
        <end position="116"/>
    </location>
</feature>
<evidence type="ECO:0000313" key="4">
    <source>
        <dbReference type="Proteomes" id="UP000576152"/>
    </source>
</evidence>
<comment type="caution">
    <text evidence="3">The sequence shown here is derived from an EMBL/GenBank/DDBJ whole genome shotgun (WGS) entry which is preliminary data.</text>
</comment>
<dbReference type="SUPFAM" id="SSF47090">
    <property type="entry name" value="PGBD-like"/>
    <property type="match status" value="1"/>
</dbReference>
<dbReference type="EMBL" id="JACIBX010000007">
    <property type="protein sequence ID" value="MBB3712535.1"/>
    <property type="molecule type" value="Genomic_DNA"/>
</dbReference>
<dbReference type="Pfam" id="PF01471">
    <property type="entry name" value="PG_binding_1"/>
    <property type="match status" value="1"/>
</dbReference>
<feature type="domain" description="Peptidoglycan binding-like" evidence="2">
    <location>
        <begin position="26"/>
        <end position="80"/>
    </location>
</feature>
<dbReference type="Proteomes" id="UP000576152">
    <property type="component" value="Unassembled WGS sequence"/>
</dbReference>
<accession>A0ABR6HQ19</accession>
<keyword evidence="1" id="KW-0732">Signal</keyword>
<keyword evidence="4" id="KW-1185">Reference proteome</keyword>
<evidence type="ECO:0000256" key="1">
    <source>
        <dbReference type="SAM" id="SignalP"/>
    </source>
</evidence>
<dbReference type="InterPro" id="IPR036365">
    <property type="entry name" value="PGBD-like_sf"/>
</dbReference>
<feature type="signal peptide" evidence="1">
    <location>
        <begin position="1"/>
        <end position="20"/>
    </location>
</feature>
<evidence type="ECO:0000259" key="2">
    <source>
        <dbReference type="Pfam" id="PF01471"/>
    </source>
</evidence>
<gene>
    <name evidence="3" type="ORF">FHS00_002123</name>
</gene>
<dbReference type="Gene3D" id="1.10.101.10">
    <property type="entry name" value="PGBD-like superfamily/PGBD"/>
    <property type="match status" value="1"/>
</dbReference>
<dbReference type="RefSeq" id="WP_183472855.1">
    <property type="nucleotide sequence ID" value="NZ_JACIBX010000007.1"/>
</dbReference>
<evidence type="ECO:0000313" key="3">
    <source>
        <dbReference type="EMBL" id="MBB3712535.1"/>
    </source>
</evidence>